<name>F7AVA1_XENTR</name>
<dbReference type="GO" id="GO:0005576">
    <property type="term" value="C:extracellular region"/>
    <property type="evidence" value="ECO:0007669"/>
    <property type="project" value="UniProtKB-SubCell"/>
</dbReference>
<evidence type="ECO:0000256" key="5">
    <source>
        <dbReference type="ARBA" id="ARBA00023180"/>
    </source>
</evidence>
<dbReference type="CDD" id="cd19941">
    <property type="entry name" value="TIL"/>
    <property type="match status" value="1"/>
</dbReference>
<dbReference type="Ensembl" id="ENSXETT00000022812">
    <property type="protein sequence ID" value="ENSXETP00000022812"/>
    <property type="gene ID" value="ENSXETG00000019530"/>
</dbReference>
<evidence type="ECO:0000256" key="4">
    <source>
        <dbReference type="ARBA" id="ARBA00023157"/>
    </source>
</evidence>
<dbReference type="Pfam" id="PF00094">
    <property type="entry name" value="VWD"/>
    <property type="match status" value="2"/>
</dbReference>
<dbReference type="PANTHER" id="PTHR11339:SF399">
    <property type="entry name" value="MUCIN-5AC-LIKE"/>
    <property type="match status" value="1"/>
</dbReference>
<keyword evidence="5" id="KW-0325">Glycoprotein</keyword>
<evidence type="ECO:0000256" key="3">
    <source>
        <dbReference type="ARBA" id="ARBA00022737"/>
    </source>
</evidence>
<proteinExistence type="predicted"/>
<evidence type="ECO:0000256" key="1">
    <source>
        <dbReference type="ARBA" id="ARBA00004613"/>
    </source>
</evidence>
<evidence type="ECO:0000259" key="6">
    <source>
        <dbReference type="PROSITE" id="PS51233"/>
    </source>
</evidence>
<feature type="domain" description="VWFD" evidence="6">
    <location>
        <begin position="5"/>
        <end position="164"/>
    </location>
</feature>
<organism evidence="7">
    <name type="scientific">Xenopus tropicalis</name>
    <name type="common">Western clawed frog</name>
    <name type="synonym">Silurana tropicalis</name>
    <dbReference type="NCBI Taxonomy" id="8364"/>
    <lineage>
        <taxon>Eukaryota</taxon>
        <taxon>Metazoa</taxon>
        <taxon>Chordata</taxon>
        <taxon>Craniata</taxon>
        <taxon>Vertebrata</taxon>
        <taxon>Euteleostomi</taxon>
        <taxon>Amphibia</taxon>
        <taxon>Batrachia</taxon>
        <taxon>Anura</taxon>
        <taxon>Pipoidea</taxon>
        <taxon>Pipidae</taxon>
        <taxon>Xenopodinae</taxon>
        <taxon>Xenopus</taxon>
        <taxon>Silurana</taxon>
    </lineage>
</organism>
<dbReference type="Gene3D" id="2.10.25.10">
    <property type="entry name" value="Laminin"/>
    <property type="match status" value="1"/>
</dbReference>
<feature type="domain" description="VWFD" evidence="6">
    <location>
        <begin position="351"/>
        <end position="414"/>
    </location>
</feature>
<reference evidence="7" key="1">
    <citation type="journal article" date="2010" name="Science">
        <title>The genome of the Western clawed frog Xenopus tropicalis.</title>
        <authorList>
            <person name="Hellsten U."/>
            <person name="Harland R.M."/>
            <person name="Gilchrist M.J."/>
            <person name="Hendrix D."/>
            <person name="Jurka J."/>
            <person name="Kapitonov V."/>
            <person name="Ovcharenko I."/>
            <person name="Putnam N.H."/>
            <person name="Shu S."/>
            <person name="Taher L."/>
            <person name="Blitz I.L."/>
            <person name="Blumberg B."/>
            <person name="Dichmann D.S."/>
            <person name="Dubchak I."/>
            <person name="Amaya E."/>
            <person name="Detter J.C."/>
            <person name="Fletcher R."/>
            <person name="Gerhard D.S."/>
            <person name="Goodstein D."/>
            <person name="Graves T."/>
            <person name="Grigoriev I.V."/>
            <person name="Grimwood J."/>
            <person name="Kawashima T."/>
            <person name="Lindquist E."/>
            <person name="Lucas S.M."/>
            <person name="Mead P.E."/>
            <person name="Mitros T."/>
            <person name="Ogino H."/>
            <person name="Ohta Y."/>
            <person name="Poliakov A.V."/>
            <person name="Pollet N."/>
            <person name="Robert J."/>
            <person name="Salamov A."/>
            <person name="Sater A.K."/>
            <person name="Schmutz J."/>
            <person name="Terry A."/>
            <person name="Vize P.D."/>
            <person name="Warren W.C."/>
            <person name="Wells D."/>
            <person name="Wills A."/>
            <person name="Wilson R.K."/>
            <person name="Zimmerman L.B."/>
            <person name="Zorn A.M."/>
            <person name="Grainger R."/>
            <person name="Grammer T."/>
            <person name="Khokha M.K."/>
            <person name="Richardson P.M."/>
            <person name="Rokhsar D.S."/>
        </authorList>
    </citation>
    <scope>NUCLEOTIDE SEQUENCE [LARGE SCALE GENOMIC DNA]</scope>
    <source>
        <strain evidence="7">Nigerian</strain>
    </source>
</reference>
<keyword evidence="2" id="KW-0964">Secreted</keyword>
<dbReference type="SUPFAM" id="SSF57567">
    <property type="entry name" value="Serine protease inhibitors"/>
    <property type="match status" value="1"/>
</dbReference>
<dbReference type="PROSITE" id="PS51233">
    <property type="entry name" value="VWFD"/>
    <property type="match status" value="2"/>
</dbReference>
<comment type="subcellular location">
    <subcellularLocation>
        <location evidence="1">Secreted</location>
    </subcellularLocation>
</comment>
<evidence type="ECO:0000313" key="7">
    <source>
        <dbReference type="Ensembl" id="ENSXETP00000022812"/>
    </source>
</evidence>
<evidence type="ECO:0000256" key="2">
    <source>
        <dbReference type="ARBA" id="ARBA00022525"/>
    </source>
</evidence>
<dbReference type="InParanoid" id="F7AVA1"/>
<dbReference type="InterPro" id="IPR014853">
    <property type="entry name" value="VWF/SSPO/ZAN-like_Cys-rich_dom"/>
</dbReference>
<dbReference type="InterPro" id="IPR001846">
    <property type="entry name" value="VWF_type-D"/>
</dbReference>
<dbReference type="InterPro" id="IPR002919">
    <property type="entry name" value="TIL_dom"/>
</dbReference>
<dbReference type="HOGENOM" id="CLU_030159_0_0_1"/>
<sequence>MHNGHVCSSWGNSHFRTFDGDIFQFSGSCNYVFAKHCGSTYEDFTIQIRRSVVEKIPVLTYYDICLNLHNIVFYRVEIPYSFSGIKIGRNGLYITVVSKVGLQVMWNEEDAIMLELDKKYANKTCGLCGDFNGIPVYNEFIINSKKNVQYGNMQKLDGPTETCADLQATPKVNCTDSVSIPHTYSNLCNQLVLVMSESFSSCNFLVNPSQYIELCVQDLCECSGDILGFCLCNTFAEYSRQCSHAGGQPSNWRTEQLCPMKCSFNMEYSECGSPCPNTCTNPYRSSVCDSNCIDGCSCPKGTVFDDIGNTGCIPKSSCSCIHDGKTYASGTVIKKVGECGNVFAPCSLPFGTCSVTGGSHITTFDSRHYSFYGDCSYVLAKVSNHILFQLKNKYIKNVTPVLKCKNIISHQEIP</sequence>
<dbReference type="SMART" id="SM00216">
    <property type="entry name" value="VWD"/>
    <property type="match status" value="1"/>
</dbReference>
<protein>
    <recommendedName>
        <fullName evidence="6">VWFD domain-containing protein</fullName>
    </recommendedName>
</protein>
<dbReference type="ExpressionAtlas" id="F7AVA1">
    <property type="expression patterns" value="baseline"/>
</dbReference>
<dbReference type="PANTHER" id="PTHR11339">
    <property type="entry name" value="EXTRACELLULAR MATRIX GLYCOPROTEIN RELATED"/>
    <property type="match status" value="1"/>
</dbReference>
<dbReference type="GeneTree" id="ENSGT00940000156076"/>
<dbReference type="Pfam" id="PF08742">
    <property type="entry name" value="C8"/>
    <property type="match status" value="1"/>
</dbReference>
<dbReference type="eggNOG" id="KOG1216">
    <property type="taxonomic scope" value="Eukaryota"/>
</dbReference>
<accession>F7AVA1</accession>
<dbReference type="InterPro" id="IPR036084">
    <property type="entry name" value="Ser_inhib-like_sf"/>
</dbReference>
<reference evidence="7" key="2">
    <citation type="submission" date="2011-06" db="UniProtKB">
        <authorList>
            <consortium name="Ensembl"/>
        </authorList>
    </citation>
    <scope>IDENTIFICATION</scope>
</reference>
<dbReference type="FunFam" id="2.10.25.10:FF:000153">
    <property type="entry name" value="MUC5B isoform 1"/>
    <property type="match status" value="1"/>
</dbReference>
<dbReference type="Pfam" id="PF01826">
    <property type="entry name" value="TIL"/>
    <property type="match status" value="1"/>
</dbReference>
<keyword evidence="3" id="KW-0677">Repeat</keyword>
<dbReference type="InterPro" id="IPR050780">
    <property type="entry name" value="Mucin_vWF_Thrombospondin_sf"/>
</dbReference>
<keyword evidence="4" id="KW-1015">Disulfide bond</keyword>
<dbReference type="AlphaFoldDB" id="F7AVA1"/>
<dbReference type="SMART" id="SM00832">
    <property type="entry name" value="C8"/>
    <property type="match status" value="1"/>
</dbReference>